<gene>
    <name evidence="2" type="ORF">LF41_225</name>
</gene>
<protein>
    <submittedName>
        <fullName evidence="2">TonB family protein</fullName>
    </submittedName>
</protein>
<dbReference type="EMBL" id="JRKJ01000012">
    <property type="protein sequence ID" value="KGQ18915.1"/>
    <property type="molecule type" value="Genomic_DNA"/>
</dbReference>
<dbReference type="AlphaFoldDB" id="A0A0A2WKW6"/>
<name>A0A0A2WKW6_9GAMM</name>
<dbReference type="PATRIC" id="fig|1300345.3.peg.1901"/>
<feature type="signal peptide" evidence="1">
    <location>
        <begin position="1"/>
        <end position="21"/>
    </location>
</feature>
<organism evidence="2 3">
    <name type="scientific">Lysobacter dokdonensis DS-58</name>
    <dbReference type="NCBI Taxonomy" id="1300345"/>
    <lineage>
        <taxon>Bacteria</taxon>
        <taxon>Pseudomonadati</taxon>
        <taxon>Pseudomonadota</taxon>
        <taxon>Gammaproteobacteria</taxon>
        <taxon>Lysobacterales</taxon>
        <taxon>Lysobacteraceae</taxon>
        <taxon>Noviluteimonas</taxon>
    </lineage>
</organism>
<feature type="chain" id="PRO_5001996658" evidence="1">
    <location>
        <begin position="22"/>
        <end position="257"/>
    </location>
</feature>
<reference evidence="2 3" key="1">
    <citation type="submission" date="2014-09" db="EMBL/GenBank/DDBJ databases">
        <title>Genome sequences of Lysobacter dokdonensis DS-58.</title>
        <authorList>
            <person name="Kim J.F."/>
            <person name="Kwak M.-J."/>
        </authorList>
    </citation>
    <scope>NUCLEOTIDE SEQUENCE [LARGE SCALE GENOMIC DNA]</scope>
    <source>
        <strain evidence="2 3">DS-58</strain>
    </source>
</reference>
<evidence type="ECO:0000313" key="3">
    <source>
        <dbReference type="Proteomes" id="UP000030518"/>
    </source>
</evidence>
<dbReference type="STRING" id="1300345.LF41_225"/>
<sequence length="257" mass="27504">MTRRTLATALVLAGLSFATNAGQPAALKPLSFRAEARVEVDEQGKLVKVEASKDLPDAVRKYIEQQLATWTYARHSRANGDGNAATWVLLGACAVPKPDGTYALGLAYRGNGPRIADGGPWRVTSTLASTVGRHGIDGVANVHFVVNADGSAKLESIDTKITGIQRKALGPELAFFISRHRFDPEQVGGQPVTTHEVLPVVFKSGRSKDGAETYDERLAEAMTSPQCRHAELLASDAFNPGMRAMALDSVISIEPKI</sequence>
<dbReference type="RefSeq" id="WP_036169131.1">
    <property type="nucleotide sequence ID" value="NZ_JRKJ01000012.1"/>
</dbReference>
<proteinExistence type="predicted"/>
<accession>A0A0A2WKW6</accession>
<keyword evidence="1" id="KW-0732">Signal</keyword>
<dbReference type="Gene3D" id="3.30.1150.10">
    <property type="match status" value="1"/>
</dbReference>
<comment type="caution">
    <text evidence="2">The sequence shown here is derived from an EMBL/GenBank/DDBJ whole genome shotgun (WGS) entry which is preliminary data.</text>
</comment>
<dbReference type="Proteomes" id="UP000030518">
    <property type="component" value="Unassembled WGS sequence"/>
</dbReference>
<keyword evidence="3" id="KW-1185">Reference proteome</keyword>
<evidence type="ECO:0000256" key="1">
    <source>
        <dbReference type="SAM" id="SignalP"/>
    </source>
</evidence>
<dbReference type="OrthoDB" id="5982836at2"/>
<evidence type="ECO:0000313" key="2">
    <source>
        <dbReference type="EMBL" id="KGQ18915.1"/>
    </source>
</evidence>